<evidence type="ECO:0000313" key="3">
    <source>
        <dbReference type="Proteomes" id="UP001295794"/>
    </source>
</evidence>
<protein>
    <submittedName>
        <fullName evidence="2">Uncharacterized protein</fullName>
    </submittedName>
</protein>
<comment type="caution">
    <text evidence="2">The sequence shown here is derived from an EMBL/GenBank/DDBJ whole genome shotgun (WGS) entry which is preliminary data.</text>
</comment>
<feature type="region of interest" description="Disordered" evidence="1">
    <location>
        <begin position="37"/>
        <end position="95"/>
    </location>
</feature>
<proteinExistence type="predicted"/>
<keyword evidence="3" id="KW-1185">Reference proteome</keyword>
<dbReference type="Proteomes" id="UP001295794">
    <property type="component" value="Unassembled WGS sequence"/>
</dbReference>
<evidence type="ECO:0000256" key="1">
    <source>
        <dbReference type="SAM" id="MobiDB-lite"/>
    </source>
</evidence>
<feature type="compositionally biased region" description="Basic and acidic residues" evidence="1">
    <location>
        <begin position="55"/>
        <end position="67"/>
    </location>
</feature>
<organism evidence="2 3">
    <name type="scientific">Mycena citricolor</name>
    <dbReference type="NCBI Taxonomy" id="2018698"/>
    <lineage>
        <taxon>Eukaryota</taxon>
        <taxon>Fungi</taxon>
        <taxon>Dikarya</taxon>
        <taxon>Basidiomycota</taxon>
        <taxon>Agaricomycotina</taxon>
        <taxon>Agaricomycetes</taxon>
        <taxon>Agaricomycetidae</taxon>
        <taxon>Agaricales</taxon>
        <taxon>Marasmiineae</taxon>
        <taxon>Mycenaceae</taxon>
        <taxon>Mycena</taxon>
    </lineage>
</organism>
<dbReference type="EMBL" id="CAVNYO010000403">
    <property type="protein sequence ID" value="CAK5275000.1"/>
    <property type="molecule type" value="Genomic_DNA"/>
</dbReference>
<sequence length="114" mass="12239">MQFPVAGPSSLERTYTASQRMDHIANASASAVYPGSWDGESWTQTAPNEPVPDLDIIHRGSMRETPRPPRNPWGGQYSSIAGPASGSTSRPPPHLEGCGWPLVPCMCFNTDIGS</sequence>
<dbReference type="AlphaFoldDB" id="A0AAD2HHP9"/>
<accession>A0AAD2HHP9</accession>
<name>A0AAD2HHP9_9AGAR</name>
<evidence type="ECO:0000313" key="2">
    <source>
        <dbReference type="EMBL" id="CAK5275000.1"/>
    </source>
</evidence>
<reference evidence="2" key="1">
    <citation type="submission" date="2023-11" db="EMBL/GenBank/DDBJ databases">
        <authorList>
            <person name="De Vega J J."/>
            <person name="De Vega J J."/>
        </authorList>
    </citation>
    <scope>NUCLEOTIDE SEQUENCE</scope>
</reference>
<gene>
    <name evidence="2" type="ORF">MYCIT1_LOCUS22489</name>
</gene>